<feature type="transmembrane region" description="Helical" evidence="2">
    <location>
        <begin position="177"/>
        <end position="199"/>
    </location>
</feature>
<evidence type="ECO:0000256" key="1">
    <source>
        <dbReference type="SAM" id="MobiDB-lite"/>
    </source>
</evidence>
<accession>A0AAW0D5K5</accession>
<proteinExistence type="predicted"/>
<protein>
    <submittedName>
        <fullName evidence="3">Uncharacterized protein</fullName>
    </submittedName>
</protein>
<comment type="caution">
    <text evidence="3">The sequence shown here is derived from an EMBL/GenBank/DDBJ whole genome shotgun (WGS) entry which is preliminary data.</text>
</comment>
<keyword evidence="2" id="KW-0812">Transmembrane</keyword>
<evidence type="ECO:0000256" key="2">
    <source>
        <dbReference type="SAM" id="Phobius"/>
    </source>
</evidence>
<name>A0AAW0D5K5_9AGAR</name>
<dbReference type="AlphaFoldDB" id="A0AAW0D5K5"/>
<dbReference type="Proteomes" id="UP001383192">
    <property type="component" value="Unassembled WGS sequence"/>
</dbReference>
<dbReference type="CDD" id="cd12087">
    <property type="entry name" value="TM_EGFR-like"/>
    <property type="match status" value="1"/>
</dbReference>
<keyword evidence="2" id="KW-0472">Membrane</keyword>
<keyword evidence="2" id="KW-1133">Transmembrane helix</keyword>
<gene>
    <name evidence="3" type="ORF">VNI00_007099</name>
</gene>
<feature type="region of interest" description="Disordered" evidence="1">
    <location>
        <begin position="257"/>
        <end position="301"/>
    </location>
</feature>
<organism evidence="3 4">
    <name type="scientific">Paramarasmius palmivorus</name>
    <dbReference type="NCBI Taxonomy" id="297713"/>
    <lineage>
        <taxon>Eukaryota</taxon>
        <taxon>Fungi</taxon>
        <taxon>Dikarya</taxon>
        <taxon>Basidiomycota</taxon>
        <taxon>Agaricomycotina</taxon>
        <taxon>Agaricomycetes</taxon>
        <taxon>Agaricomycetidae</taxon>
        <taxon>Agaricales</taxon>
        <taxon>Marasmiineae</taxon>
        <taxon>Marasmiaceae</taxon>
        <taxon>Paramarasmius</taxon>
    </lineage>
</organism>
<reference evidence="3 4" key="1">
    <citation type="submission" date="2024-01" db="EMBL/GenBank/DDBJ databases">
        <title>A draft genome for a cacao thread blight-causing isolate of Paramarasmius palmivorus.</title>
        <authorList>
            <person name="Baruah I.K."/>
            <person name="Bukari Y."/>
            <person name="Amoako-Attah I."/>
            <person name="Meinhardt L.W."/>
            <person name="Bailey B.A."/>
            <person name="Cohen S.P."/>
        </authorList>
    </citation>
    <scope>NUCLEOTIDE SEQUENCE [LARGE SCALE GENOMIC DNA]</scope>
    <source>
        <strain evidence="3 4">GH-12</strain>
    </source>
</reference>
<keyword evidence="4" id="KW-1185">Reference proteome</keyword>
<dbReference type="EMBL" id="JAYKXP010000022">
    <property type="protein sequence ID" value="KAK7046098.1"/>
    <property type="molecule type" value="Genomic_DNA"/>
</dbReference>
<evidence type="ECO:0000313" key="3">
    <source>
        <dbReference type="EMBL" id="KAK7046098.1"/>
    </source>
</evidence>
<sequence>MHLALSVYQPRLITTTSVASYCGHPPDGINVIWPDGTSIAGFVIEGLSILAVLEDDEDLQKLQTTSPPSLEVLPDVVARDIEFVRGLAVAYRNATFLPLDVRDAIKAFLGVQYNAVRNFAHIGDNLYDGSWQDPSFRTYSPSFDIVNQSFAAQVLTDGIDIFDELPPPTRVVPVATLAGSIVGGVLFLAILIALAAFFYRRRQSAQLQPTITRTDSPSLFFSSSAIFVGHNVEVTPFEWDPEWYRERPIQNTKKWPLSTVDQNLNGEPVPDQVAPSPGEPPVVSTPPVDDDSDSPPEYRSR</sequence>
<evidence type="ECO:0000313" key="4">
    <source>
        <dbReference type="Proteomes" id="UP001383192"/>
    </source>
</evidence>